<dbReference type="RefSeq" id="WP_189856648.1">
    <property type="nucleotide sequence ID" value="NZ_BMVW01000002.1"/>
</dbReference>
<reference evidence="1" key="1">
    <citation type="journal article" date="2014" name="Int. J. Syst. Evol. Microbiol.">
        <title>Complete genome sequence of Corynebacterium casei LMG S-19264T (=DSM 44701T), isolated from a smear-ripened cheese.</title>
        <authorList>
            <consortium name="US DOE Joint Genome Institute (JGI-PGF)"/>
            <person name="Walter F."/>
            <person name="Albersmeier A."/>
            <person name="Kalinowski J."/>
            <person name="Ruckert C."/>
        </authorList>
    </citation>
    <scope>NUCLEOTIDE SEQUENCE</scope>
    <source>
        <strain evidence="1">JCM 4815</strain>
    </source>
</reference>
<reference evidence="1" key="2">
    <citation type="submission" date="2020-09" db="EMBL/GenBank/DDBJ databases">
        <authorList>
            <person name="Sun Q."/>
            <person name="Ohkuma M."/>
        </authorList>
    </citation>
    <scope>NUCLEOTIDE SEQUENCE</scope>
    <source>
        <strain evidence="1">JCM 4815</strain>
    </source>
</reference>
<evidence type="ECO:0000313" key="1">
    <source>
        <dbReference type="EMBL" id="GGY97802.1"/>
    </source>
</evidence>
<proteinExistence type="predicted"/>
<dbReference type="Proteomes" id="UP000622166">
    <property type="component" value="Unassembled WGS sequence"/>
</dbReference>
<gene>
    <name evidence="1" type="ORF">GCM10010365_15400</name>
</gene>
<organism evidence="1 2">
    <name type="scientific">Streptomyces poonensis</name>
    <dbReference type="NCBI Taxonomy" id="68255"/>
    <lineage>
        <taxon>Bacteria</taxon>
        <taxon>Bacillati</taxon>
        <taxon>Actinomycetota</taxon>
        <taxon>Actinomycetes</taxon>
        <taxon>Kitasatosporales</taxon>
        <taxon>Streptomycetaceae</taxon>
        <taxon>Streptomyces</taxon>
    </lineage>
</organism>
<evidence type="ECO:0000313" key="2">
    <source>
        <dbReference type="Proteomes" id="UP000622166"/>
    </source>
</evidence>
<dbReference type="EMBL" id="BMVW01000002">
    <property type="protein sequence ID" value="GGY97802.1"/>
    <property type="molecule type" value="Genomic_DNA"/>
</dbReference>
<keyword evidence="2" id="KW-1185">Reference proteome</keyword>
<accession>A0A918PCC5</accession>
<sequence>MAMVGLFWITDDSVYVGAEPVGTASGVRLSADGVEALGIDHGRSWSWSEVRSIDVRDVAVRSTARRFATLAFDSLVVAVTGDGELPPAYTVAVETADGVVEVSVVSAVVGGIYTPDEYALSRTLLARLADGGTPVDVLLAWRRDHVDHGTPPREEREALLRKWIGDDRE</sequence>
<comment type="caution">
    <text evidence="1">The sequence shown here is derived from an EMBL/GenBank/DDBJ whole genome shotgun (WGS) entry which is preliminary data.</text>
</comment>
<dbReference type="AlphaFoldDB" id="A0A918PCC5"/>
<protein>
    <submittedName>
        <fullName evidence="1">Uncharacterized protein</fullName>
    </submittedName>
</protein>
<name>A0A918PCC5_9ACTN</name>